<reference evidence="2 3" key="1">
    <citation type="journal article" date="2006" name="Science">
        <title>The genome of black cottonwood, Populus trichocarpa (Torr. &amp; Gray).</title>
        <authorList>
            <person name="Tuskan G.A."/>
            <person name="Difazio S."/>
            <person name="Jansson S."/>
            <person name="Bohlmann J."/>
            <person name="Grigoriev I."/>
            <person name="Hellsten U."/>
            <person name="Putnam N."/>
            <person name="Ralph S."/>
            <person name="Rombauts S."/>
            <person name="Salamov A."/>
            <person name="Schein J."/>
            <person name="Sterck L."/>
            <person name="Aerts A."/>
            <person name="Bhalerao R.R."/>
            <person name="Bhalerao R.P."/>
            <person name="Blaudez D."/>
            <person name="Boerjan W."/>
            <person name="Brun A."/>
            <person name="Brunner A."/>
            <person name="Busov V."/>
            <person name="Campbell M."/>
            <person name="Carlson J."/>
            <person name="Chalot M."/>
            <person name="Chapman J."/>
            <person name="Chen G.L."/>
            <person name="Cooper D."/>
            <person name="Coutinho P.M."/>
            <person name="Couturier J."/>
            <person name="Covert S."/>
            <person name="Cronk Q."/>
            <person name="Cunningham R."/>
            <person name="Davis J."/>
            <person name="Degroeve S."/>
            <person name="Dejardin A."/>
            <person name="Depamphilis C."/>
            <person name="Detter J."/>
            <person name="Dirks B."/>
            <person name="Dubchak I."/>
            <person name="Duplessis S."/>
            <person name="Ehlting J."/>
            <person name="Ellis B."/>
            <person name="Gendler K."/>
            <person name="Goodstein D."/>
            <person name="Gribskov M."/>
            <person name="Grimwood J."/>
            <person name="Groover A."/>
            <person name="Gunter L."/>
            <person name="Hamberger B."/>
            <person name="Heinze B."/>
            <person name="Helariutta Y."/>
            <person name="Henrissat B."/>
            <person name="Holligan D."/>
            <person name="Holt R."/>
            <person name="Huang W."/>
            <person name="Islam-Faridi N."/>
            <person name="Jones S."/>
            <person name="Jones-Rhoades M."/>
            <person name="Jorgensen R."/>
            <person name="Joshi C."/>
            <person name="Kangasjarvi J."/>
            <person name="Karlsson J."/>
            <person name="Kelleher C."/>
            <person name="Kirkpatrick R."/>
            <person name="Kirst M."/>
            <person name="Kohler A."/>
            <person name="Kalluri U."/>
            <person name="Larimer F."/>
            <person name="Leebens-Mack J."/>
            <person name="Leple J.C."/>
            <person name="Locascio P."/>
            <person name="Lou Y."/>
            <person name="Lucas S."/>
            <person name="Martin F."/>
            <person name="Montanini B."/>
            <person name="Napoli C."/>
            <person name="Nelson D.R."/>
            <person name="Nelson C."/>
            <person name="Nieminen K."/>
            <person name="Nilsson O."/>
            <person name="Pereda V."/>
            <person name="Peter G."/>
            <person name="Philippe R."/>
            <person name="Pilate G."/>
            <person name="Poliakov A."/>
            <person name="Razumovskaya J."/>
            <person name="Richardson P."/>
            <person name="Rinaldi C."/>
            <person name="Ritland K."/>
            <person name="Rouze P."/>
            <person name="Ryaboy D."/>
            <person name="Schmutz J."/>
            <person name="Schrader J."/>
            <person name="Segerman B."/>
            <person name="Shin H."/>
            <person name="Siddiqui A."/>
            <person name="Sterky F."/>
            <person name="Terry A."/>
            <person name="Tsai C.J."/>
            <person name="Uberbacher E."/>
            <person name="Unneberg P."/>
            <person name="Vahala J."/>
            <person name="Wall K."/>
            <person name="Wessler S."/>
            <person name="Yang G."/>
            <person name="Yin T."/>
            <person name="Douglas C."/>
            <person name="Marra M."/>
            <person name="Sandberg G."/>
            <person name="Van de Peer Y."/>
            <person name="Rokhsar D."/>
        </authorList>
    </citation>
    <scope>NUCLEOTIDE SEQUENCE [LARGE SCALE GENOMIC DNA]</scope>
    <source>
        <strain evidence="3">cv. Nisqually</strain>
    </source>
</reference>
<dbReference type="OMA" id="HMESTRL"/>
<dbReference type="OrthoDB" id="834894at2759"/>
<dbReference type="InParanoid" id="A0A2K2B673"/>
<dbReference type="Gramene" id="Potri.003G128400.1.v4.1">
    <property type="protein sequence ID" value="Potri.003G128400.1.v4.1"/>
    <property type="gene ID" value="Potri.003G128400.v4.1"/>
</dbReference>
<sequence>MMSANSKMAEQLKLHQRWEFRRKDNDSDSSSNDSKPSGEPALKTYKLISSFISVDNEETSEASKLHQNGNCDPGISDQMKSGKAENGRRRRKSKRDDSAPNEIKKGPRKGVRRKKSKTITDEQAVFYDLKKYMNFLLEDLKVSRENLLKWMREEMQKLVAEETVSELETRERSFRGEKVQLQNQANFEENAEVQHRNIFEKNIPAQHQNNIQGYGQLQAHKEFEENVHRQNLINFENTEVHHQETIFLQNRNAFKSFKGAQDCNDESTERFGETNKSADFSNCSLSLDSQAGYSRANVPSSRTEKDREERMALSAKLNSKPSSSDQNVQVQQLNSIVLGIRAQSNNKSSERSAKGRKTSDSNRHHQVPEHQSDCAQVIGSLTSTERDKGERLPLSVQPMFPANSNQVASSMYLTLPTVLTKPHVANHRFDTSSLNSIQPRLAGNQIGLSSERPNLLLGSSSLHGYFQDMQPEERSRNFAQVSSRDISYFNQNSTSSIFGNGLPDPFLQAVNSNFNIPTQVSLENLARESSMPSLSMRGGATRLPGGSYSFSEQFTASNFLNHSSYKVDGRLMAYQDGYQFQK</sequence>
<gene>
    <name evidence="2" type="ORF">POPTR_003G128400</name>
</gene>
<feature type="compositionally biased region" description="Basic and acidic residues" evidence="1">
    <location>
        <begin position="94"/>
        <end position="105"/>
    </location>
</feature>
<keyword evidence="3" id="KW-1185">Reference proteome</keyword>
<dbReference type="SMR" id="A0A2K2B673"/>
<dbReference type="Proteomes" id="UP000006729">
    <property type="component" value="Chromosome 3"/>
</dbReference>
<feature type="compositionally biased region" description="Polar residues" evidence="1">
    <location>
        <begin position="291"/>
        <end position="301"/>
    </location>
</feature>
<dbReference type="AlphaFoldDB" id="A0A2K2B673"/>
<feature type="region of interest" description="Disordered" evidence="1">
    <location>
        <begin position="57"/>
        <end position="117"/>
    </location>
</feature>
<feature type="region of interest" description="Disordered" evidence="1">
    <location>
        <begin position="291"/>
        <end position="376"/>
    </location>
</feature>
<name>A0A2K2B673_POPTR</name>
<evidence type="ECO:0000256" key="1">
    <source>
        <dbReference type="SAM" id="MobiDB-lite"/>
    </source>
</evidence>
<evidence type="ECO:0000313" key="2">
    <source>
        <dbReference type="EMBL" id="PNT45278.1"/>
    </source>
</evidence>
<feature type="compositionally biased region" description="Polar residues" evidence="1">
    <location>
        <begin position="316"/>
        <end position="335"/>
    </location>
</feature>
<proteinExistence type="predicted"/>
<feature type="compositionally biased region" description="Basic residues" evidence="1">
    <location>
        <begin position="106"/>
        <end position="117"/>
    </location>
</feature>
<accession>A0A2K2B673</accession>
<dbReference type="EMBL" id="CM009292">
    <property type="protein sequence ID" value="PNT45278.1"/>
    <property type="molecule type" value="Genomic_DNA"/>
</dbReference>
<protein>
    <submittedName>
        <fullName evidence="2">Uncharacterized protein</fullName>
    </submittedName>
</protein>
<organism evidence="2 3">
    <name type="scientific">Populus trichocarpa</name>
    <name type="common">Western balsam poplar</name>
    <name type="synonym">Populus balsamifera subsp. trichocarpa</name>
    <dbReference type="NCBI Taxonomy" id="3694"/>
    <lineage>
        <taxon>Eukaryota</taxon>
        <taxon>Viridiplantae</taxon>
        <taxon>Streptophyta</taxon>
        <taxon>Embryophyta</taxon>
        <taxon>Tracheophyta</taxon>
        <taxon>Spermatophyta</taxon>
        <taxon>Magnoliopsida</taxon>
        <taxon>eudicotyledons</taxon>
        <taxon>Gunneridae</taxon>
        <taxon>Pentapetalae</taxon>
        <taxon>rosids</taxon>
        <taxon>fabids</taxon>
        <taxon>Malpighiales</taxon>
        <taxon>Salicaceae</taxon>
        <taxon>Saliceae</taxon>
        <taxon>Populus</taxon>
    </lineage>
</organism>
<feature type="region of interest" description="Disordered" evidence="1">
    <location>
        <begin position="1"/>
        <end position="42"/>
    </location>
</feature>
<feature type="compositionally biased region" description="Basic and acidic residues" evidence="1">
    <location>
        <begin position="302"/>
        <end position="311"/>
    </location>
</feature>
<evidence type="ECO:0000313" key="3">
    <source>
        <dbReference type="Proteomes" id="UP000006729"/>
    </source>
</evidence>
<feature type="compositionally biased region" description="Basic and acidic residues" evidence="1">
    <location>
        <begin position="10"/>
        <end position="26"/>
    </location>
</feature>
<feature type="compositionally biased region" description="Basic and acidic residues" evidence="1">
    <location>
        <begin position="348"/>
        <end position="372"/>
    </location>
</feature>